<evidence type="ECO:0000313" key="4">
    <source>
        <dbReference type="EMBL" id="CEM31568.1"/>
    </source>
</evidence>
<evidence type="ECO:0000256" key="3">
    <source>
        <dbReference type="SAM" id="MobiDB-lite"/>
    </source>
</evidence>
<dbReference type="PANTHER" id="PTHR24305">
    <property type="entry name" value="CYTOCHROME P450"/>
    <property type="match status" value="1"/>
</dbReference>
<feature type="region of interest" description="Disordered" evidence="3">
    <location>
        <begin position="569"/>
        <end position="589"/>
    </location>
</feature>
<comment type="similarity">
    <text evidence="1">Belongs to the cytochrome P450 family.</text>
</comment>
<keyword evidence="2" id="KW-0408">Iron</keyword>
<organism evidence="4 5">
    <name type="scientific">Vitrella brassicaformis (strain CCMP3155)</name>
    <dbReference type="NCBI Taxonomy" id="1169540"/>
    <lineage>
        <taxon>Eukaryota</taxon>
        <taxon>Sar</taxon>
        <taxon>Alveolata</taxon>
        <taxon>Colpodellida</taxon>
        <taxon>Vitrellaceae</taxon>
        <taxon>Vitrella</taxon>
    </lineage>
</organism>
<gene>
    <name evidence="4" type="ORF">Vbra_22347</name>
</gene>
<dbReference type="InterPro" id="IPR050121">
    <property type="entry name" value="Cytochrome_P450_monoxygenase"/>
</dbReference>
<dbReference type="GO" id="GO:0005506">
    <property type="term" value="F:iron ion binding"/>
    <property type="evidence" value="ECO:0007669"/>
    <property type="project" value="InterPro"/>
</dbReference>
<evidence type="ECO:0008006" key="6">
    <source>
        <dbReference type="Google" id="ProtNLM"/>
    </source>
</evidence>
<feature type="compositionally biased region" description="Polar residues" evidence="3">
    <location>
        <begin position="356"/>
        <end position="366"/>
    </location>
</feature>
<feature type="region of interest" description="Disordered" evidence="3">
    <location>
        <begin position="169"/>
        <end position="190"/>
    </location>
</feature>
<keyword evidence="5" id="KW-1185">Reference proteome</keyword>
<feature type="region of interest" description="Disordered" evidence="3">
    <location>
        <begin position="25"/>
        <end position="52"/>
    </location>
</feature>
<feature type="compositionally biased region" description="Basic and acidic residues" evidence="3">
    <location>
        <begin position="381"/>
        <end position="390"/>
    </location>
</feature>
<dbReference type="PRINTS" id="PR00463">
    <property type="entry name" value="EP450I"/>
</dbReference>
<protein>
    <recommendedName>
        <fullName evidence="6">Cytochrome P450</fullName>
    </recommendedName>
</protein>
<dbReference type="STRING" id="1169540.A0A0G4GN60"/>
<sequence length="1569" mass="176426">MPHPQSHTLIDDELFPSLIDLEERNVKRDHHHGDGKRRRASSLAREEGQRDGHLVKNTSLRSFFTREGRALNQFTFGQALLLHAEHAPSPPTDVFPSVAAKEKAKRAAIRRVDVSARLPSEGRGRDVAREYERPVMQRKLQVLFREIGPCFRSHLPPYVEAETLLSPMHHQQQPTSDAISDVSDHSEPPTHVPVLSASHRYELYRVLSLYNALVGWRSDASIIRSTFVRFAIDTQLAELTHLPLCVIVKCFDQMASEVSQATTATSQFPSLPTHRFVSLVALLLATSHDDAYDDATTKSAASFFGNALPRAARALPLKALKETSAPDFSRERDKTKTDDGKPIRSAALSSGRSRSNTLSRAPSTRATRTKDDVTQTHPRQATKDTRDNRDTAAIVAARSRAHWDTAYRKVTKSVAVARHWRATTRDTTAQSFSHLPALHRPPNRLTAPPAPGTVSSPSLSAATKQRTSKKQMTAEKVEKPTPSKRETRRATEAAAAAAAGGLGHGHRYQQQRRGSIGLSEVSDWETSLRWRLQPAPPSVPVSVVESAPPVPLPVVVKPKKETRVVVDAQAAGPVKDKKEQPRPSAQRDSLLATSEAYRAMQVALSNRLVEPEVSHLIHIHLPLWWQLFAAYATNHTAASDLVASGWTLVSGPNWHTHIDRWRAAGNEQDMDDMSPFPFMSLPRFLRFCQDFALTSALLPLSMAKRIHKHAVCLDAYRLQSYSGGRHKRTTTYAQPQATETDTRRKSSHTAAGPRRASTTDEGGRARRRRTTVASKETRSEKESERLVKLWGLAAFVESLFRLVFAYLTYYTSSEHAICSSFAKSVWLLTYIKARLEVLSHHQHQQHISRSPSPCPSPPPLSLSSLRSSRSPSPEPCLAEYFSPHRDTPVSRVTEAGRDREREQGAWRRLVGRDKEETAAPCLDTLDMDALHERWDEISVLVKEQSALKSICSIKGQASGSMDRLSPIPPLRPFLLRPQTGVLHDLLPADEHLLAHLFLPPPFSRAITTAQTPEHVSVPSTIPFHPILSPLDLQRIPMPVTADLEQPSSLLPLLAGATAGVVCLIGLEEVLRLQRKKAANASSSVEGKQGGRPDALRQVTPEEKAKLREVPCVKLTPMEAFDALRSGKDPHLHEKWRDELGSDVFYVQLPVGKRMYICTDTSCWDTLLGPDGLEKSHMYQMFDLFGEGQMTRTRSIISRKTSGEGWHAIRKALAPAFSNKTLVAKTPIYHRVLGSFVKALDDAADKGTIVNMPEWGLRYTIDMIGEVAYNYKFHAFDDERNGEAKALLRAIDVIFRETRYSAINPFRPYMVWKDQVREYYQSIRLFRDVCRKIYRQFLDTPADKQDATSIMSYIHNNPGYQSEFEKLCDIYNLLWAGHDTTGYTISWAVYHLSSNPRVLKKLQQELDAAKFAEELPSYDELAQLPYFNACVKEIMRISPAVSNGTRRQTESGFKVTSRGVGYWIPGGYQMLVPLFARLRDDRIWGDGKVFRPERWLEASEEQLKVYNKLFQPFSIAPRSCIAQHLALIEVRMTIAALFKRYEFEITTEPEFFYSITYKPRGLMVKPIKRS</sequence>
<reference evidence="4 5" key="1">
    <citation type="submission" date="2014-11" db="EMBL/GenBank/DDBJ databases">
        <authorList>
            <person name="Zhu J."/>
            <person name="Qi W."/>
            <person name="Song R."/>
        </authorList>
    </citation>
    <scope>NUCLEOTIDE SEQUENCE [LARGE SCALE GENOMIC DNA]</scope>
</reference>
<feature type="compositionally biased region" description="Basic and acidic residues" evidence="3">
    <location>
        <begin position="328"/>
        <end position="342"/>
    </location>
</feature>
<name>A0A0G4GN60_VITBC</name>
<feature type="compositionally biased region" description="Basic and acidic residues" evidence="3">
    <location>
        <begin position="472"/>
        <end position="491"/>
    </location>
</feature>
<feature type="region of interest" description="Disordered" evidence="3">
    <location>
        <begin position="426"/>
        <end position="514"/>
    </location>
</feature>
<feature type="binding site" description="axial binding residue" evidence="2">
    <location>
        <position position="1519"/>
    </location>
    <ligand>
        <name>heme</name>
        <dbReference type="ChEBI" id="CHEBI:30413"/>
    </ligand>
    <ligandPart>
        <name>Fe</name>
        <dbReference type="ChEBI" id="CHEBI:18248"/>
    </ligandPart>
</feature>
<dbReference type="PANTHER" id="PTHR24305:SF166">
    <property type="entry name" value="CYTOCHROME P450 12A4, MITOCHONDRIAL-RELATED"/>
    <property type="match status" value="1"/>
</dbReference>
<evidence type="ECO:0000313" key="5">
    <source>
        <dbReference type="Proteomes" id="UP000041254"/>
    </source>
</evidence>
<dbReference type="SUPFAM" id="SSF48264">
    <property type="entry name" value="Cytochrome P450"/>
    <property type="match status" value="1"/>
</dbReference>
<dbReference type="GO" id="GO:0016705">
    <property type="term" value="F:oxidoreductase activity, acting on paired donors, with incorporation or reduction of molecular oxygen"/>
    <property type="evidence" value="ECO:0007669"/>
    <property type="project" value="InterPro"/>
</dbReference>
<evidence type="ECO:0000256" key="2">
    <source>
        <dbReference type="PIRSR" id="PIRSR602401-1"/>
    </source>
</evidence>
<feature type="compositionally biased region" description="Low complexity" evidence="3">
    <location>
        <begin position="861"/>
        <end position="871"/>
    </location>
</feature>
<feature type="compositionally biased region" description="Polar residues" evidence="3">
    <location>
        <begin position="730"/>
        <end position="739"/>
    </location>
</feature>
<dbReference type="VEuPathDB" id="CryptoDB:Vbra_22347"/>
<keyword evidence="2" id="KW-0479">Metal-binding</keyword>
<feature type="compositionally biased region" description="Polar residues" evidence="3">
    <location>
        <begin position="169"/>
        <end position="178"/>
    </location>
</feature>
<dbReference type="PRINTS" id="PR00385">
    <property type="entry name" value="P450"/>
</dbReference>
<dbReference type="InterPro" id="IPR001128">
    <property type="entry name" value="Cyt_P450"/>
</dbReference>
<feature type="region of interest" description="Disordered" evidence="3">
    <location>
        <begin position="323"/>
        <end position="391"/>
    </location>
</feature>
<feature type="region of interest" description="Disordered" evidence="3">
    <location>
        <begin position="844"/>
        <end position="910"/>
    </location>
</feature>
<dbReference type="Gene3D" id="1.10.630.10">
    <property type="entry name" value="Cytochrome P450"/>
    <property type="match status" value="1"/>
</dbReference>
<accession>A0A0G4GN60</accession>
<dbReference type="GO" id="GO:0004497">
    <property type="term" value="F:monooxygenase activity"/>
    <property type="evidence" value="ECO:0007669"/>
    <property type="project" value="InterPro"/>
</dbReference>
<dbReference type="Pfam" id="PF00067">
    <property type="entry name" value="p450"/>
    <property type="match status" value="1"/>
</dbReference>
<dbReference type="InterPro" id="IPR036396">
    <property type="entry name" value="Cyt_P450_sf"/>
</dbReference>
<dbReference type="InParanoid" id="A0A0G4GN60"/>
<dbReference type="GO" id="GO:0020037">
    <property type="term" value="F:heme binding"/>
    <property type="evidence" value="ECO:0007669"/>
    <property type="project" value="InterPro"/>
</dbReference>
<dbReference type="EMBL" id="CDMY01000726">
    <property type="protein sequence ID" value="CEM31568.1"/>
    <property type="molecule type" value="Genomic_DNA"/>
</dbReference>
<dbReference type="Proteomes" id="UP000041254">
    <property type="component" value="Unassembled WGS sequence"/>
</dbReference>
<feature type="compositionally biased region" description="Basic residues" evidence="3">
    <location>
        <begin position="27"/>
        <end position="40"/>
    </location>
</feature>
<proteinExistence type="inferred from homology"/>
<feature type="compositionally biased region" description="Basic and acidic residues" evidence="3">
    <location>
        <begin position="882"/>
        <end position="910"/>
    </location>
</feature>
<feature type="compositionally biased region" description="Low complexity" evidence="3">
    <location>
        <begin position="344"/>
        <end position="355"/>
    </location>
</feature>
<feature type="compositionally biased region" description="Polar residues" evidence="3">
    <location>
        <begin position="453"/>
        <end position="465"/>
    </location>
</feature>
<dbReference type="OrthoDB" id="3934656at2759"/>
<evidence type="ECO:0000256" key="1">
    <source>
        <dbReference type="ARBA" id="ARBA00010617"/>
    </source>
</evidence>
<keyword evidence="2" id="KW-0349">Heme</keyword>
<comment type="cofactor">
    <cofactor evidence="2">
        <name>heme</name>
        <dbReference type="ChEBI" id="CHEBI:30413"/>
    </cofactor>
</comment>
<feature type="region of interest" description="Disordered" evidence="3">
    <location>
        <begin position="726"/>
        <end position="778"/>
    </location>
</feature>
<dbReference type="InterPro" id="IPR002401">
    <property type="entry name" value="Cyt_P450_E_grp-I"/>
</dbReference>